<feature type="non-terminal residue" evidence="1">
    <location>
        <position position="75"/>
    </location>
</feature>
<dbReference type="Proteomes" id="UP000287033">
    <property type="component" value="Unassembled WGS sequence"/>
</dbReference>
<accession>A0A401TAY6</accession>
<dbReference type="InterPro" id="IPR013783">
    <property type="entry name" value="Ig-like_fold"/>
</dbReference>
<proteinExistence type="predicted"/>
<dbReference type="EMBL" id="BEZZ01028378">
    <property type="protein sequence ID" value="GCC39755.1"/>
    <property type="molecule type" value="Genomic_DNA"/>
</dbReference>
<evidence type="ECO:0000313" key="1">
    <source>
        <dbReference type="EMBL" id="GCC39755.1"/>
    </source>
</evidence>
<dbReference type="AlphaFoldDB" id="A0A401TAY6"/>
<keyword evidence="2" id="KW-1185">Reference proteome</keyword>
<organism evidence="1 2">
    <name type="scientific">Chiloscyllium punctatum</name>
    <name type="common">Brownbanded bambooshark</name>
    <name type="synonym">Hemiscyllium punctatum</name>
    <dbReference type="NCBI Taxonomy" id="137246"/>
    <lineage>
        <taxon>Eukaryota</taxon>
        <taxon>Metazoa</taxon>
        <taxon>Chordata</taxon>
        <taxon>Craniata</taxon>
        <taxon>Vertebrata</taxon>
        <taxon>Chondrichthyes</taxon>
        <taxon>Elasmobranchii</taxon>
        <taxon>Galeomorphii</taxon>
        <taxon>Galeoidea</taxon>
        <taxon>Orectolobiformes</taxon>
        <taxon>Hemiscylliidae</taxon>
        <taxon>Chiloscyllium</taxon>
    </lineage>
</organism>
<sequence>MEGGREGVTTMSNVTIVTTRHDNGMTVVCEAVNQALFISQSASVIISVYCEYGRPEACLSVYCEYVRPEACLSVH</sequence>
<protein>
    <submittedName>
        <fullName evidence="1">Uncharacterized protein</fullName>
    </submittedName>
</protein>
<comment type="caution">
    <text evidence="1">The sequence shown here is derived from an EMBL/GenBank/DDBJ whole genome shotgun (WGS) entry which is preliminary data.</text>
</comment>
<name>A0A401TAY6_CHIPU</name>
<gene>
    <name evidence="1" type="ORF">chiPu_0023870</name>
</gene>
<reference evidence="1 2" key="1">
    <citation type="journal article" date="2018" name="Nat. Ecol. Evol.">
        <title>Shark genomes provide insights into elasmobranch evolution and the origin of vertebrates.</title>
        <authorList>
            <person name="Hara Y"/>
            <person name="Yamaguchi K"/>
            <person name="Onimaru K"/>
            <person name="Kadota M"/>
            <person name="Koyanagi M"/>
            <person name="Keeley SD"/>
            <person name="Tatsumi K"/>
            <person name="Tanaka K"/>
            <person name="Motone F"/>
            <person name="Kageyama Y"/>
            <person name="Nozu R"/>
            <person name="Adachi N"/>
            <person name="Nishimura O"/>
            <person name="Nakagawa R"/>
            <person name="Tanegashima C"/>
            <person name="Kiyatake I"/>
            <person name="Matsumoto R"/>
            <person name="Murakumo K"/>
            <person name="Nishida K"/>
            <person name="Terakita A"/>
            <person name="Kuratani S"/>
            <person name="Sato K"/>
            <person name="Hyodo S Kuraku.S."/>
        </authorList>
    </citation>
    <scope>NUCLEOTIDE SEQUENCE [LARGE SCALE GENOMIC DNA]</scope>
</reference>
<evidence type="ECO:0000313" key="2">
    <source>
        <dbReference type="Proteomes" id="UP000287033"/>
    </source>
</evidence>
<dbReference type="Gene3D" id="2.60.40.10">
    <property type="entry name" value="Immunoglobulins"/>
    <property type="match status" value="1"/>
</dbReference>
<dbReference type="OrthoDB" id="10028801at2759"/>